<dbReference type="PANTHER" id="PTHR43649">
    <property type="entry name" value="ARABINOSE-BINDING PROTEIN-RELATED"/>
    <property type="match status" value="1"/>
</dbReference>
<dbReference type="Proteomes" id="UP000266568">
    <property type="component" value="Unassembled WGS sequence"/>
</dbReference>
<dbReference type="OrthoDB" id="9808332at2"/>
<dbReference type="PROSITE" id="PS51257">
    <property type="entry name" value="PROKAR_LIPOPROTEIN"/>
    <property type="match status" value="1"/>
</dbReference>
<dbReference type="InterPro" id="IPR006059">
    <property type="entry name" value="SBP"/>
</dbReference>
<comment type="subcellular location">
    <subcellularLocation>
        <location evidence="1">Periplasm</location>
    </subcellularLocation>
</comment>
<organism evidence="7 8">
    <name type="scientific">Hephaestia caeni</name>
    <dbReference type="NCBI Taxonomy" id="645617"/>
    <lineage>
        <taxon>Bacteria</taxon>
        <taxon>Pseudomonadati</taxon>
        <taxon>Pseudomonadota</taxon>
        <taxon>Alphaproteobacteria</taxon>
        <taxon>Sphingomonadales</taxon>
        <taxon>Sphingomonadaceae</taxon>
        <taxon>Hephaestia</taxon>
    </lineage>
</organism>
<proteinExistence type="inferred from homology"/>
<dbReference type="RefSeq" id="WP_119035680.1">
    <property type="nucleotide sequence ID" value="NZ_QXDC01000003.1"/>
</dbReference>
<keyword evidence="3" id="KW-0813">Transport</keyword>
<feature type="chain" id="PRO_5017279779" evidence="6">
    <location>
        <begin position="22"/>
        <end position="459"/>
    </location>
</feature>
<dbReference type="EMBL" id="QXDC01000003">
    <property type="protein sequence ID" value="RIA43884.1"/>
    <property type="molecule type" value="Genomic_DNA"/>
</dbReference>
<feature type="region of interest" description="Disordered" evidence="5">
    <location>
        <begin position="423"/>
        <end position="459"/>
    </location>
</feature>
<dbReference type="InterPro" id="IPR050490">
    <property type="entry name" value="Bact_solute-bd_prot1"/>
</dbReference>
<evidence type="ECO:0000256" key="4">
    <source>
        <dbReference type="ARBA" id="ARBA00022729"/>
    </source>
</evidence>
<dbReference type="SUPFAM" id="SSF53850">
    <property type="entry name" value="Periplasmic binding protein-like II"/>
    <property type="match status" value="1"/>
</dbReference>
<evidence type="ECO:0000313" key="8">
    <source>
        <dbReference type="Proteomes" id="UP000266568"/>
    </source>
</evidence>
<accession>A0A397PCM3</accession>
<evidence type="ECO:0000256" key="3">
    <source>
        <dbReference type="ARBA" id="ARBA00022448"/>
    </source>
</evidence>
<evidence type="ECO:0000256" key="2">
    <source>
        <dbReference type="ARBA" id="ARBA00008520"/>
    </source>
</evidence>
<dbReference type="Pfam" id="PF01547">
    <property type="entry name" value="SBP_bac_1"/>
    <property type="match status" value="1"/>
</dbReference>
<feature type="signal peptide" evidence="6">
    <location>
        <begin position="1"/>
        <end position="21"/>
    </location>
</feature>
<evidence type="ECO:0000256" key="1">
    <source>
        <dbReference type="ARBA" id="ARBA00004418"/>
    </source>
</evidence>
<evidence type="ECO:0000313" key="7">
    <source>
        <dbReference type="EMBL" id="RIA43884.1"/>
    </source>
</evidence>
<protein>
    <submittedName>
        <fullName evidence="7">Carbohydrate ABC transporter substrate-binding protein (CUT1 family)</fullName>
    </submittedName>
</protein>
<keyword evidence="4 6" id="KW-0732">Signal</keyword>
<keyword evidence="8" id="KW-1185">Reference proteome</keyword>
<dbReference type="Gene3D" id="3.40.190.10">
    <property type="entry name" value="Periplasmic binding protein-like II"/>
    <property type="match status" value="2"/>
</dbReference>
<evidence type="ECO:0000256" key="6">
    <source>
        <dbReference type="SAM" id="SignalP"/>
    </source>
</evidence>
<dbReference type="PANTHER" id="PTHR43649:SF34">
    <property type="entry name" value="ABC TRANSPORTER PERIPLASMIC-BINDING PROTEIN YCJN-RELATED"/>
    <property type="match status" value="1"/>
</dbReference>
<dbReference type="CDD" id="cd14747">
    <property type="entry name" value="PBP2_MalE"/>
    <property type="match status" value="1"/>
</dbReference>
<evidence type="ECO:0000256" key="5">
    <source>
        <dbReference type="SAM" id="MobiDB-lite"/>
    </source>
</evidence>
<dbReference type="AlphaFoldDB" id="A0A397PCM3"/>
<comment type="caution">
    <text evidence="7">The sequence shown here is derived from an EMBL/GenBank/DDBJ whole genome shotgun (WGS) entry which is preliminary data.</text>
</comment>
<name>A0A397PCM3_9SPHN</name>
<reference evidence="7 8" key="1">
    <citation type="submission" date="2018-08" db="EMBL/GenBank/DDBJ databases">
        <title>Genomic Encyclopedia of Type Strains, Phase IV (KMG-IV): sequencing the most valuable type-strain genomes for metagenomic binning, comparative biology and taxonomic classification.</title>
        <authorList>
            <person name="Goeker M."/>
        </authorList>
    </citation>
    <scope>NUCLEOTIDE SEQUENCE [LARGE SCALE GENOMIC DNA]</scope>
    <source>
        <strain evidence="7 8">DSM 25527</strain>
    </source>
</reference>
<comment type="similarity">
    <text evidence="2">Belongs to the bacterial solute-binding protein 1 family.</text>
</comment>
<gene>
    <name evidence="7" type="ORF">DFR49_2115</name>
</gene>
<sequence>MPGRCLLILALIALLASCTRAPDRTVLTMWAMGREGEVIGALVKGFEAENPGIRVRVTALPNNGAHEKLLTGFAGDSLPDMAQMGNTWVPEFEALGALVPLDARVAATPSIDPNDYFEGVWASNLIDGRLYGVPWYVDTRLLFYRRDILKRAGFDAPPVTWTEWRRQMVAIKALVGPGRYAAYFPLNEYEPLQVLGLQAPEPMVTDDGHGNFESAGFERALGFYLDTIRSGLAPAWTSTQVANIWDEFDRGRFAFYITGPWQIGEFRRRLPPDRQYIWATAPMPGPDGPGVSTAGGSSLVIFRRSDRQDAAWRLIAYLSRPEIQRRLHALTGDLPPRRSTWRAPALVEGLPERAFAAQLTRLRPSPKVPEWERIATEMRLVAEAAAHNDTPVAAVAADIDARADAILTKRRWMLERASGGASACRAATSPPPSPRTCSGIQPASGVDARGGLDAGTSPA</sequence>
<dbReference type="GO" id="GO:0042597">
    <property type="term" value="C:periplasmic space"/>
    <property type="evidence" value="ECO:0007669"/>
    <property type="project" value="UniProtKB-SubCell"/>
</dbReference>